<feature type="region of interest" description="Disordered" evidence="4">
    <location>
        <begin position="30"/>
        <end position="82"/>
    </location>
</feature>
<dbReference type="Proteomes" id="UP001596099">
    <property type="component" value="Unassembled WGS sequence"/>
</dbReference>
<dbReference type="Gene3D" id="3.40.50.1980">
    <property type="entry name" value="Nitrogenase molybdenum iron protein domain"/>
    <property type="match status" value="2"/>
</dbReference>
<reference evidence="6 7" key="1">
    <citation type="journal article" date="2019" name="Int. J. Syst. Evol. Microbiol.">
        <title>The Global Catalogue of Microorganisms (GCM) 10K type strain sequencing project: providing services to taxonomists for standard genome sequencing and annotation.</title>
        <authorList>
            <consortium name="The Broad Institute Genomics Platform"/>
            <consortium name="The Broad Institute Genome Sequencing Center for Infectious Disease"/>
            <person name="Wu L."/>
            <person name="Ma J."/>
        </authorList>
    </citation>
    <scope>NUCLEOTIDE SEQUENCE [LARGE SCALE GENOMIC DNA]</scope>
    <source>
        <strain evidence="6 7">CGMCC 1.12543</strain>
    </source>
</reference>
<comment type="caution">
    <text evidence="6">The sequence shown here is derived from an EMBL/GenBank/DDBJ whole genome shotgun (WGS) entry which is preliminary data.</text>
</comment>
<protein>
    <submittedName>
        <fullName evidence="6">ABC transporter substrate-binding protein</fullName>
    </submittedName>
</protein>
<dbReference type="AlphaFoldDB" id="A0ABD5RRH2"/>
<gene>
    <name evidence="6" type="ORF">ACFPYI_15940</name>
</gene>
<name>A0ABD5RRH2_9EURY</name>
<feature type="compositionally biased region" description="Low complexity" evidence="4">
    <location>
        <begin position="38"/>
        <end position="79"/>
    </location>
</feature>
<dbReference type="Pfam" id="PF01497">
    <property type="entry name" value="Peripla_BP_2"/>
    <property type="match status" value="1"/>
</dbReference>
<evidence type="ECO:0000256" key="1">
    <source>
        <dbReference type="ARBA" id="ARBA00004196"/>
    </source>
</evidence>
<dbReference type="PANTHER" id="PTHR30532:SF1">
    <property type="entry name" value="IRON(3+)-HYDROXAMATE-BINDING PROTEIN FHUD"/>
    <property type="match status" value="1"/>
</dbReference>
<dbReference type="PANTHER" id="PTHR30532">
    <property type="entry name" value="IRON III DICITRATE-BINDING PERIPLASMIC PROTEIN"/>
    <property type="match status" value="1"/>
</dbReference>
<dbReference type="InterPro" id="IPR002491">
    <property type="entry name" value="ABC_transptr_periplasmic_BD"/>
</dbReference>
<feature type="domain" description="Fe/B12 periplasmic-binding" evidence="5">
    <location>
        <begin position="103"/>
        <end position="361"/>
    </location>
</feature>
<proteinExistence type="predicted"/>
<accession>A0ABD5RRH2</accession>
<evidence type="ECO:0000256" key="4">
    <source>
        <dbReference type="SAM" id="MobiDB-lite"/>
    </source>
</evidence>
<evidence type="ECO:0000256" key="3">
    <source>
        <dbReference type="ARBA" id="ARBA00022729"/>
    </source>
</evidence>
<dbReference type="SUPFAM" id="SSF53807">
    <property type="entry name" value="Helical backbone' metal receptor"/>
    <property type="match status" value="1"/>
</dbReference>
<evidence type="ECO:0000313" key="7">
    <source>
        <dbReference type="Proteomes" id="UP001596099"/>
    </source>
</evidence>
<evidence type="ECO:0000256" key="2">
    <source>
        <dbReference type="ARBA" id="ARBA00022448"/>
    </source>
</evidence>
<dbReference type="InterPro" id="IPR051313">
    <property type="entry name" value="Bact_iron-sidero_bind"/>
</dbReference>
<comment type="subcellular location">
    <subcellularLocation>
        <location evidence="1">Cell envelope</location>
    </subcellularLocation>
</comment>
<keyword evidence="3" id="KW-0732">Signal</keyword>
<keyword evidence="2" id="KW-0813">Transport</keyword>
<evidence type="ECO:0000313" key="6">
    <source>
        <dbReference type="EMBL" id="MFC5972829.1"/>
    </source>
</evidence>
<sequence length="409" mass="44456">MAGDGSGHDGPTRRDLVKYGSAVVAGGFLAGCTGGSDGDSTSTETENGAVPSDSTPSDSSTTMSEATSTDGEGTTTEGSYSVTMEPVGTVEFDAVPETWVPFTGDYADMGVALGQADGLAAIGVKARFGSHLYEELPGVSVDEGRLTALYEGGTGKEVFYELDADVHVVDPNFMVERLQWSQSDVDEIRENVAPFVGNTTFTRVYDWHDYDYYTMYEAFEKLAQLFQQRERYEAFSRLHDEVLSDVRSRLPEETPDIAILYPADVPPNAFYPYLVGEGTASKHWRDLRVGDALAANGITDAQAGGSTVDYETLLEVDPDAIAVRLQGEVTQEYVDENVVSYMEDHDVASDLRAVQDDRVVYGGLTYQGPIVHLFQLEMAAQGLYTDEFGDEELFDRQRVADIVTGATLG</sequence>
<evidence type="ECO:0000259" key="5">
    <source>
        <dbReference type="Pfam" id="PF01497"/>
    </source>
</evidence>
<dbReference type="EMBL" id="JBHSQH010000001">
    <property type="protein sequence ID" value="MFC5972829.1"/>
    <property type="molecule type" value="Genomic_DNA"/>
</dbReference>
<keyword evidence="7" id="KW-1185">Reference proteome</keyword>
<dbReference type="RefSeq" id="WP_247416693.1">
    <property type="nucleotide sequence ID" value="NZ_JALLGW010000001.1"/>
</dbReference>
<organism evidence="6 7">
    <name type="scientific">Halomarina salina</name>
    <dbReference type="NCBI Taxonomy" id="1872699"/>
    <lineage>
        <taxon>Archaea</taxon>
        <taxon>Methanobacteriati</taxon>
        <taxon>Methanobacteriota</taxon>
        <taxon>Stenosarchaea group</taxon>
        <taxon>Halobacteria</taxon>
        <taxon>Halobacteriales</taxon>
        <taxon>Natronomonadaceae</taxon>
        <taxon>Halomarina</taxon>
    </lineage>
</organism>